<feature type="transmembrane region" description="Helical" evidence="1">
    <location>
        <begin position="301"/>
        <end position="321"/>
    </location>
</feature>
<dbReference type="EMBL" id="MFKE01000004">
    <property type="protein sequence ID" value="OGG35867.1"/>
    <property type="molecule type" value="Genomic_DNA"/>
</dbReference>
<evidence type="ECO:0000313" key="3">
    <source>
        <dbReference type="Proteomes" id="UP000176186"/>
    </source>
</evidence>
<dbReference type="GO" id="GO:0022857">
    <property type="term" value="F:transmembrane transporter activity"/>
    <property type="evidence" value="ECO:0007669"/>
    <property type="project" value="InterPro"/>
</dbReference>
<dbReference type="STRING" id="1798401.A2363_04630"/>
<comment type="caution">
    <text evidence="2">The sequence shown here is derived from an EMBL/GenBank/DDBJ whole genome shotgun (WGS) entry which is preliminary data.</text>
</comment>
<keyword evidence="1" id="KW-0812">Transmembrane</keyword>
<reference evidence="2 3" key="1">
    <citation type="journal article" date="2016" name="Nat. Commun.">
        <title>Thousands of microbial genomes shed light on interconnected biogeochemical processes in an aquifer system.</title>
        <authorList>
            <person name="Anantharaman K."/>
            <person name="Brown C.T."/>
            <person name="Hug L.A."/>
            <person name="Sharon I."/>
            <person name="Castelle C.J."/>
            <person name="Probst A.J."/>
            <person name="Thomas B.C."/>
            <person name="Singh A."/>
            <person name="Wilkins M.J."/>
            <person name="Karaoz U."/>
            <person name="Brodie E.L."/>
            <person name="Williams K.H."/>
            <person name="Hubbard S.S."/>
            <person name="Banfield J.F."/>
        </authorList>
    </citation>
    <scope>NUCLEOTIDE SEQUENCE [LARGE SCALE GENOMIC DNA]</scope>
</reference>
<feature type="transmembrane region" description="Helical" evidence="1">
    <location>
        <begin position="96"/>
        <end position="120"/>
    </location>
</feature>
<name>A0A1F6BH73_9BACT</name>
<proteinExistence type="predicted"/>
<sequence length="394" mass="44819">MTYIDKLKRNLILYRISWFFTSLLFFMPIWYAFETQFADGATLAALYATTYLISVFLELPTGALADLFGRKIIVTIGYLIGGASFIFISQAKDISWLWIGYIISQIAATFVSGANIALYYDTLKELKRESDFSKLLGENELVYRVGIILSTIIGGYVFLYSKNMPYILVGISTMLAGAAIFFMVEPHIDSEKFTLQNYIRQTKLGFAQLWKTKYIRDFSLYYISIGGITWYFLYFLLNVFMTDSKFDPISRGWLSAINSLLVAVVALVITKRKLLTKPMTYLFFPILMLLGFIPAPFVPKIGAAICLFFSYLVGITRFTFLDQYTNAEFESKYRATAISALNMSISFVYFFLTFALNPVLSKFGSGWVMFSLGVITLLTTLPTAFTLLRNHANH</sequence>
<accession>A0A1F6BH73</accession>
<dbReference type="PANTHER" id="PTHR23530">
    <property type="entry name" value="TRANSPORT PROTEIN-RELATED"/>
    <property type="match status" value="1"/>
</dbReference>
<evidence type="ECO:0008006" key="4">
    <source>
        <dbReference type="Google" id="ProtNLM"/>
    </source>
</evidence>
<dbReference type="PANTHER" id="PTHR23530:SF1">
    <property type="entry name" value="PERMEASE, MAJOR FACILITATOR SUPERFAMILY-RELATED"/>
    <property type="match status" value="1"/>
</dbReference>
<gene>
    <name evidence="2" type="ORF">A2363_04630</name>
</gene>
<feature type="transmembrane region" description="Helical" evidence="1">
    <location>
        <begin position="333"/>
        <end position="355"/>
    </location>
</feature>
<feature type="transmembrane region" description="Helical" evidence="1">
    <location>
        <begin position="45"/>
        <end position="65"/>
    </location>
</feature>
<protein>
    <recommendedName>
        <fullName evidence="4">Major facilitator superfamily (MFS) profile domain-containing protein</fullName>
    </recommendedName>
</protein>
<evidence type="ECO:0000256" key="1">
    <source>
        <dbReference type="SAM" id="Phobius"/>
    </source>
</evidence>
<organism evidence="2 3">
    <name type="scientific">Candidatus Gottesmanbacteria bacterium RIFOXYB1_FULL_47_11</name>
    <dbReference type="NCBI Taxonomy" id="1798401"/>
    <lineage>
        <taxon>Bacteria</taxon>
        <taxon>Candidatus Gottesmaniibacteriota</taxon>
    </lineage>
</organism>
<dbReference type="Pfam" id="PF07690">
    <property type="entry name" value="MFS_1"/>
    <property type="match status" value="1"/>
</dbReference>
<dbReference type="InterPro" id="IPR036259">
    <property type="entry name" value="MFS_trans_sf"/>
</dbReference>
<dbReference type="InterPro" id="IPR053160">
    <property type="entry name" value="MFS_DHA3_Transporter"/>
</dbReference>
<feature type="transmembrane region" description="Helical" evidence="1">
    <location>
        <begin position="72"/>
        <end position="90"/>
    </location>
</feature>
<feature type="transmembrane region" description="Helical" evidence="1">
    <location>
        <begin position="141"/>
        <end position="160"/>
    </location>
</feature>
<dbReference type="SUPFAM" id="SSF103473">
    <property type="entry name" value="MFS general substrate transporter"/>
    <property type="match status" value="1"/>
</dbReference>
<dbReference type="AlphaFoldDB" id="A0A1F6BH73"/>
<feature type="transmembrane region" description="Helical" evidence="1">
    <location>
        <begin position="279"/>
        <end position="295"/>
    </location>
</feature>
<evidence type="ECO:0000313" key="2">
    <source>
        <dbReference type="EMBL" id="OGG35867.1"/>
    </source>
</evidence>
<dbReference type="Proteomes" id="UP000176186">
    <property type="component" value="Unassembled WGS sequence"/>
</dbReference>
<feature type="transmembrane region" description="Helical" evidence="1">
    <location>
        <begin position="12"/>
        <end position="33"/>
    </location>
</feature>
<feature type="transmembrane region" description="Helical" evidence="1">
    <location>
        <begin position="367"/>
        <end position="388"/>
    </location>
</feature>
<dbReference type="InterPro" id="IPR011701">
    <property type="entry name" value="MFS"/>
</dbReference>
<feature type="transmembrane region" description="Helical" evidence="1">
    <location>
        <begin position="253"/>
        <end position="270"/>
    </location>
</feature>
<dbReference type="Gene3D" id="1.20.1250.20">
    <property type="entry name" value="MFS general substrate transporter like domains"/>
    <property type="match status" value="1"/>
</dbReference>
<keyword evidence="1" id="KW-1133">Transmembrane helix</keyword>
<feature type="transmembrane region" description="Helical" evidence="1">
    <location>
        <begin position="220"/>
        <end position="241"/>
    </location>
</feature>
<keyword evidence="1" id="KW-0472">Membrane</keyword>
<feature type="transmembrane region" description="Helical" evidence="1">
    <location>
        <begin position="166"/>
        <end position="184"/>
    </location>
</feature>